<gene>
    <name evidence="7" type="ORF">AOG27_08465</name>
    <name evidence="8" type="ORF">PQI24_05670</name>
</gene>
<dbReference type="GO" id="GO:0007154">
    <property type="term" value="P:cell communication"/>
    <property type="evidence" value="ECO:0007669"/>
    <property type="project" value="InterPro"/>
</dbReference>
<keyword evidence="4" id="KW-0813">Transport</keyword>
<feature type="domain" description="Calx-beta" evidence="6">
    <location>
        <begin position="442"/>
        <end position="537"/>
    </location>
</feature>
<dbReference type="GO" id="GO:0016020">
    <property type="term" value="C:membrane"/>
    <property type="evidence" value="ECO:0007669"/>
    <property type="project" value="InterPro"/>
</dbReference>
<dbReference type="PATRIC" id="fig|570156.3.peg.2758"/>
<dbReference type="EMBL" id="JAQPZS010000004">
    <property type="protein sequence ID" value="MEJ6495509.1"/>
    <property type="molecule type" value="Genomic_DNA"/>
</dbReference>
<evidence type="ECO:0000259" key="6">
    <source>
        <dbReference type="SMART" id="SM00237"/>
    </source>
</evidence>
<evidence type="ECO:0000256" key="4">
    <source>
        <dbReference type="ARBA" id="ARBA00023065"/>
    </source>
</evidence>
<dbReference type="InterPro" id="IPR003644">
    <property type="entry name" value="Calx_beta"/>
</dbReference>
<dbReference type="AlphaFoldDB" id="A0A0P7D551"/>
<feature type="chain" id="PRO_5006137519" evidence="5">
    <location>
        <begin position="20"/>
        <end position="706"/>
    </location>
</feature>
<dbReference type="EMBL" id="LJTC01000005">
    <property type="protein sequence ID" value="KPM83678.1"/>
    <property type="molecule type" value="Genomic_DNA"/>
</dbReference>
<dbReference type="InterPro" id="IPR013320">
    <property type="entry name" value="ConA-like_dom_sf"/>
</dbReference>
<dbReference type="OrthoDB" id="6278496at2"/>
<reference evidence="7 9" key="1">
    <citation type="submission" date="2015-09" db="EMBL/GenBank/DDBJ databases">
        <title>Draft Genome Sequence of Pseudoalteromonas lipolytica UCD-48B.</title>
        <authorList>
            <person name="Krusor M."/>
            <person name="Coil D.A."/>
            <person name="Lang J.M."/>
            <person name="Eisen J.A."/>
            <person name="Alexiev A."/>
        </authorList>
    </citation>
    <scope>NUCLEOTIDE SEQUENCE [LARGE SCALE GENOMIC DNA]</scope>
    <source>
        <strain evidence="7 9">UCD-48B</strain>
    </source>
</reference>
<keyword evidence="1 5" id="KW-0732">Signal</keyword>
<evidence type="ECO:0000256" key="5">
    <source>
        <dbReference type="SAM" id="SignalP"/>
    </source>
</evidence>
<dbReference type="Proteomes" id="UP001377972">
    <property type="component" value="Unassembled WGS sequence"/>
</dbReference>
<dbReference type="Gene3D" id="3.40.390.10">
    <property type="entry name" value="Collagenase (Catalytic Domain)"/>
    <property type="match status" value="1"/>
</dbReference>
<keyword evidence="4" id="KW-0406">Ion transport</keyword>
<evidence type="ECO:0000313" key="7">
    <source>
        <dbReference type="EMBL" id="KPM83678.1"/>
    </source>
</evidence>
<dbReference type="InterPro" id="IPR038081">
    <property type="entry name" value="CalX-like_sf"/>
</dbReference>
<proteinExistence type="predicted"/>
<dbReference type="Gene3D" id="2.60.40.2030">
    <property type="match status" value="2"/>
</dbReference>
<evidence type="ECO:0000313" key="9">
    <source>
        <dbReference type="Proteomes" id="UP000050378"/>
    </source>
</evidence>
<dbReference type="Gene3D" id="2.60.120.200">
    <property type="match status" value="1"/>
</dbReference>
<accession>A0A0P7D551</accession>
<dbReference type="GO" id="GO:0008237">
    <property type="term" value="F:metallopeptidase activity"/>
    <property type="evidence" value="ECO:0007669"/>
    <property type="project" value="InterPro"/>
</dbReference>
<dbReference type="InterPro" id="IPR024079">
    <property type="entry name" value="MetalloPept_cat_dom_sf"/>
</dbReference>
<dbReference type="STRING" id="570156.AOG27_08465"/>
<dbReference type="SUPFAM" id="SSF141072">
    <property type="entry name" value="CalX-like"/>
    <property type="match status" value="2"/>
</dbReference>
<keyword evidence="2" id="KW-0677">Repeat</keyword>
<keyword evidence="3" id="KW-0106">Calcium</keyword>
<dbReference type="InterPro" id="IPR051171">
    <property type="entry name" value="CaCA"/>
</dbReference>
<comment type="caution">
    <text evidence="7">The sequence shown here is derived from an EMBL/GenBank/DDBJ whole genome shotgun (WGS) entry which is preliminary data.</text>
</comment>
<dbReference type="SUPFAM" id="SSF55486">
    <property type="entry name" value="Metalloproteases ('zincins'), catalytic domain"/>
    <property type="match status" value="1"/>
</dbReference>
<dbReference type="RefSeq" id="WP_054552590.1">
    <property type="nucleotide sequence ID" value="NZ_JAQPZS010000004.1"/>
</dbReference>
<evidence type="ECO:0000313" key="8">
    <source>
        <dbReference type="EMBL" id="MEJ6495509.1"/>
    </source>
</evidence>
<evidence type="ECO:0000313" key="10">
    <source>
        <dbReference type="Proteomes" id="UP001377972"/>
    </source>
</evidence>
<dbReference type="Pfam" id="PF05572">
    <property type="entry name" value="Peptidase_M43"/>
    <property type="match status" value="1"/>
</dbReference>
<evidence type="ECO:0000256" key="2">
    <source>
        <dbReference type="ARBA" id="ARBA00022737"/>
    </source>
</evidence>
<dbReference type="SMART" id="SM00237">
    <property type="entry name" value="Calx_beta"/>
    <property type="match status" value="2"/>
</dbReference>
<feature type="signal peptide" evidence="5">
    <location>
        <begin position="1"/>
        <end position="19"/>
    </location>
</feature>
<dbReference type="SUPFAM" id="SSF49899">
    <property type="entry name" value="Concanavalin A-like lectins/glucanases"/>
    <property type="match status" value="1"/>
</dbReference>
<keyword evidence="10" id="KW-1185">Reference proteome</keyword>
<dbReference type="Pfam" id="PF03160">
    <property type="entry name" value="Calx-beta"/>
    <property type="match status" value="2"/>
</dbReference>
<dbReference type="Proteomes" id="UP000050378">
    <property type="component" value="Unassembled WGS sequence"/>
</dbReference>
<organism evidence="7 9">
    <name type="scientific">Pseudoalteromonas lipolytica</name>
    <dbReference type="NCBI Taxonomy" id="570156"/>
    <lineage>
        <taxon>Bacteria</taxon>
        <taxon>Pseudomonadati</taxon>
        <taxon>Pseudomonadota</taxon>
        <taxon>Gammaproteobacteria</taxon>
        <taxon>Alteromonadales</taxon>
        <taxon>Pseudoalteromonadaceae</taxon>
        <taxon>Pseudoalteromonas</taxon>
    </lineage>
</organism>
<evidence type="ECO:0000256" key="3">
    <source>
        <dbReference type="ARBA" id="ARBA00022837"/>
    </source>
</evidence>
<evidence type="ECO:0000256" key="1">
    <source>
        <dbReference type="ARBA" id="ARBA00022729"/>
    </source>
</evidence>
<dbReference type="InterPro" id="IPR008754">
    <property type="entry name" value="Peptidase_M43"/>
</dbReference>
<feature type="domain" description="Calx-beta" evidence="6">
    <location>
        <begin position="548"/>
        <end position="647"/>
    </location>
</feature>
<name>A0A0P7D551_9GAMM</name>
<dbReference type="PANTHER" id="PTHR11878">
    <property type="entry name" value="SODIUM/CALCIUM EXCHANGER"/>
    <property type="match status" value="1"/>
</dbReference>
<protein>
    <submittedName>
        <fullName evidence="8">Calx-beta domain-containing protein</fullName>
    </submittedName>
</protein>
<reference evidence="8 10" key="2">
    <citation type="submission" date="2023-01" db="EMBL/GenBank/DDBJ databases">
        <title>Trichodesmium-associated heterotrophic epibiont bacteria.</title>
        <authorList>
            <person name="Cleveland C.S."/>
            <person name="Webb E.A."/>
        </authorList>
    </citation>
    <scope>NUCLEOTIDE SEQUENCE [LARGE SCALE GENOMIC DNA]</scope>
    <source>
        <strain evidence="8 10">USCH2</strain>
    </source>
</reference>
<dbReference type="GO" id="GO:0030001">
    <property type="term" value="P:metal ion transport"/>
    <property type="evidence" value="ECO:0007669"/>
    <property type="project" value="TreeGrafter"/>
</dbReference>
<dbReference type="PANTHER" id="PTHR11878:SF65">
    <property type="entry name" value="NA_CA-EXCHANGE PROTEIN, ISOFORM G"/>
    <property type="match status" value="1"/>
</dbReference>
<sequence length="706" mass="79074">MLAAICTYSLLGVTNQALADTTQTKQIPLHFIVAATDKDGANAKVDQATIEQSIENLNSHYQGTGYSYHYKSTDFVTNEEMPGFYDDDYSPDNRVLFIEPYFDKSALNVMVADFDGVNGNAFFPYFGVDGVLIDTEDLVTTTLAHEIGHNLSLLHTFADGDDEPISVQIGERGYLYGDQIIDTPPSFDDLDDDIENCEYTGSAEDEEGTPYAPDAKNIMSQGKNTCRTHFSAQQIDRMQYVLQRDKYHLFNQFGEGRTVPNCENSIIVTQFPHIDGFNFNQEIAQPWVQDVANNGFFFRTSPDSNSSRTGADEPFEGHSYLQIDSSKRDDTDFDDIVYAKKGDKLNYLSPCYDLSFIEKPTLEFYFNMHGKDMGTSIIEVSADNAQTWAELWRKEGQQHSDGDIWEKVTVDLSNYRTTPAQLRLSHIIEGEKGDASFDLFTVSGTQPQQDYEFNSNTLNIAEDENEVTFKVIKNSGLDSSSKIRIYTEDVDAIAGEDYTALDETLTFSSQETEKELAINIFDNNEVDGSRSFNIKLASDESDIIFNESIVTIEDNDVDFSYELDISDTQISENSGQLLVGIIKSDPTDFETKVRIKTTDDSAVGGTDFTALDEVLTFAQGETQKDITIDIIDNSEVDGSRRFTLVLESESFNEKYADEVITITNEDGIPEHATPDDKASGSVSGYFTLMLGALCFIRRNRKKNIKD</sequence>